<evidence type="ECO:0000256" key="8">
    <source>
        <dbReference type="SAM" id="MobiDB-lite"/>
    </source>
</evidence>
<organism evidence="10 11">
    <name type="scientific">Nakaseomyces bracarensis</name>
    <dbReference type="NCBI Taxonomy" id="273131"/>
    <lineage>
        <taxon>Eukaryota</taxon>
        <taxon>Fungi</taxon>
        <taxon>Dikarya</taxon>
        <taxon>Ascomycota</taxon>
        <taxon>Saccharomycotina</taxon>
        <taxon>Saccharomycetes</taxon>
        <taxon>Saccharomycetales</taxon>
        <taxon>Saccharomycetaceae</taxon>
        <taxon>Nakaseomyces</taxon>
    </lineage>
</organism>
<evidence type="ECO:0000256" key="7">
    <source>
        <dbReference type="PIRNR" id="PIRNR037091"/>
    </source>
</evidence>
<keyword evidence="2 7" id="KW-0813">Transport</keyword>
<evidence type="ECO:0000259" key="9">
    <source>
        <dbReference type="SMART" id="SM00809"/>
    </source>
</evidence>
<comment type="function">
    <text evidence="7">Adaptins are components of the adaptor complexes which link clathrin to receptors in coated vesicles. Clathrin-associated protein complexes are believed to interact with the cytoplasmic tails of membrane proteins, leading to their selection and concentration.</text>
</comment>
<comment type="similarity">
    <text evidence="7">Belongs to the adaptor complexes large subunit family.</text>
</comment>
<evidence type="ECO:0000256" key="3">
    <source>
        <dbReference type="ARBA" id="ARBA00022583"/>
    </source>
</evidence>
<evidence type="ECO:0000313" key="11">
    <source>
        <dbReference type="Proteomes" id="UP001623330"/>
    </source>
</evidence>
<dbReference type="InterPro" id="IPR002553">
    <property type="entry name" value="Clathrin/coatomer_adapt-like_N"/>
</dbReference>
<dbReference type="InterPro" id="IPR009028">
    <property type="entry name" value="Coatomer/calthrin_app_sub_C"/>
</dbReference>
<dbReference type="Gene3D" id="1.25.10.10">
    <property type="entry name" value="Leucine-rich Repeat Variant"/>
    <property type="match status" value="1"/>
</dbReference>
<dbReference type="SUPFAM" id="SSF55711">
    <property type="entry name" value="Subdomain of clathrin and coatomer appendage domain"/>
    <property type="match status" value="1"/>
</dbReference>
<dbReference type="SMART" id="SM00809">
    <property type="entry name" value="Alpha_adaptinC2"/>
    <property type="match status" value="1"/>
</dbReference>
<comment type="subcellular location">
    <subcellularLocation>
        <location evidence="1">Membrane</location>
        <location evidence="1">Coated pit</location>
        <topology evidence="1">Peripheral membrane protein</topology>
        <orientation evidence="1">Cytoplasmic side</orientation>
    </subcellularLocation>
</comment>
<gene>
    <name evidence="10" type="ORF">RNJ44_03077</name>
</gene>
<accession>A0ABR4NZA0</accession>
<dbReference type="Pfam" id="PF01602">
    <property type="entry name" value="Adaptin_N"/>
    <property type="match status" value="1"/>
</dbReference>
<dbReference type="InterPro" id="IPR016024">
    <property type="entry name" value="ARM-type_fold"/>
</dbReference>
<evidence type="ECO:0000256" key="5">
    <source>
        <dbReference type="ARBA" id="ARBA00023136"/>
    </source>
</evidence>
<evidence type="ECO:0000256" key="4">
    <source>
        <dbReference type="ARBA" id="ARBA00022927"/>
    </source>
</evidence>
<feature type="compositionally biased region" description="Polar residues" evidence="8">
    <location>
        <begin position="698"/>
        <end position="721"/>
    </location>
</feature>
<evidence type="ECO:0000256" key="1">
    <source>
        <dbReference type="ARBA" id="ARBA00004277"/>
    </source>
</evidence>
<dbReference type="InterPro" id="IPR050840">
    <property type="entry name" value="Adaptor_Complx_Large_Subunit"/>
</dbReference>
<proteinExistence type="inferred from homology"/>
<reference evidence="10 11" key="1">
    <citation type="submission" date="2024-05" db="EMBL/GenBank/DDBJ databases">
        <title>Long read based assembly of the Candida bracarensis genome reveals expanded adhesin content.</title>
        <authorList>
            <person name="Marcet-Houben M."/>
            <person name="Ksiezopolska E."/>
            <person name="Gabaldon T."/>
        </authorList>
    </citation>
    <scope>NUCLEOTIDE SEQUENCE [LARGE SCALE GENOMIC DNA]</scope>
    <source>
        <strain evidence="10 11">CBM6</strain>
    </source>
</reference>
<name>A0ABR4NZA0_9SACH</name>
<keyword evidence="3 7" id="KW-0254">Endocytosis</keyword>
<keyword evidence="6 7" id="KW-0168">Coated pit</keyword>
<dbReference type="Gene3D" id="2.60.40.1230">
    <property type="match status" value="1"/>
</dbReference>
<dbReference type="InterPro" id="IPR012295">
    <property type="entry name" value="TBP_dom_sf"/>
</dbReference>
<dbReference type="PANTHER" id="PTHR22780">
    <property type="entry name" value="ADAPTIN, ALPHA/GAMMA/EPSILON"/>
    <property type="match status" value="1"/>
</dbReference>
<dbReference type="Proteomes" id="UP001623330">
    <property type="component" value="Unassembled WGS sequence"/>
</dbReference>
<comment type="caution">
    <text evidence="10">The sequence shown here is derived from an EMBL/GenBank/DDBJ whole genome shotgun (WGS) entry which is preliminary data.</text>
</comment>
<feature type="domain" description="Clathrin adaptor alpha/beta/gamma-adaptin appendage Ig-like subdomain" evidence="9">
    <location>
        <begin position="748"/>
        <end position="870"/>
    </location>
</feature>
<keyword evidence="4 7" id="KW-0653">Protein transport</keyword>
<dbReference type="InterPro" id="IPR011989">
    <property type="entry name" value="ARM-like"/>
</dbReference>
<keyword evidence="11" id="KW-1185">Reference proteome</keyword>
<dbReference type="SUPFAM" id="SSF49348">
    <property type="entry name" value="Clathrin adaptor appendage domain"/>
    <property type="match status" value="1"/>
</dbReference>
<sequence length="1007" mass="113246">MDRKKLAGVTPSSSSNSTIKGLQLFIADLRTAPHLQDQERRIQAEITKIKQNFNAHGQRGPKNQDKVGGYQRKKYIAKLAYIYITSNTTKLNDILFGLDQVVQLLKSKVYSEKYMAYMTLELLYEHKSVVEKINEEVLYQTLLDLRQDDENFVALALNFVGVAGSLTGEFARNEDIISEVFQILRSPTSTIYLKKKSVLAFLTLLKKNPTILTDEAQRKQIWIQRILSLLDDRENYRLTLAALPLIHYIAIHIDAGACTRLVPQLTQILYNCVVVGSSPNSNQFPLEFKFANLPNPWIITQVVSLLNVLIVSSTEDSLNQTGLLLHTSTMNPEILNKLRMCISEAIQLGTRPANDPMERIVQNTVLFSLINFAPKLDPSDEAVTDSVTALCKLLTSGQINIRYLALDSLIKLCAILGNSAMNAIRSQNLEMIFQLLGNERDSSILRKIVDLLYIFTDSLNIKTIADQLLNYIISSKHIADPHIKSDIAVKIAILVEKFATDPNWFVTTSLKLLSLPSLTTVNDDEIWQRLCQIVVNNHMLQRVTCEQLLEYFKAPQTSEPLVKTGAFLLGEYADQITDIIPPGDLFNLFTDKYFTVSNVAKAMILTTVMKLYKISDLVYTGAVKLFQMELSSLDIELQTRSYEYLNIIRISKLNGNPNMVDILFQPIPPFNSTTNPLLRRLGSLQKSNGLGVADDSRNTSVPNTGDMSDPFTNATSVTNEGSPDKNTNKQETYYNNQLLVTNWREGFSRMFAYKRGIFYSSSLIKILFRIDYPNIDEPHLIKVSLTYINESDWEISGFTSTLIPYHTQDNPEYFIQNITIPSGLNMLPKKRIDQSFEVVVRKEFSSEHSPIVSIHFNCGGSSSTVNLKLGIGMSTTLKASNAIEQKLTLVQFVSRWKAMGNALGKSGEYVFERVKPKMSKDSLTVEENLQHIVQTIKRIGFDIVEQTNVPNTIFFGGIIHTKTDGSFGCLGKIRSDEDNFISITCKTTVAGDLVSYIATNIKYALSS</sequence>
<dbReference type="InterPro" id="IPR017104">
    <property type="entry name" value="AP2_complex_asu"/>
</dbReference>
<dbReference type="EMBL" id="JBEVYD010000003">
    <property type="protein sequence ID" value="KAL3234315.1"/>
    <property type="molecule type" value="Genomic_DNA"/>
</dbReference>
<evidence type="ECO:0000313" key="10">
    <source>
        <dbReference type="EMBL" id="KAL3234315.1"/>
    </source>
</evidence>
<dbReference type="InterPro" id="IPR013041">
    <property type="entry name" value="Clathrin_app_Ig-like_sf"/>
</dbReference>
<protein>
    <recommendedName>
        <fullName evidence="7">AP-2 complex subunit alpha</fullName>
    </recommendedName>
</protein>
<dbReference type="InterPro" id="IPR008152">
    <property type="entry name" value="Clathrin_a/b/g-adaptin_app_Ig"/>
</dbReference>
<dbReference type="PIRSF" id="PIRSF037091">
    <property type="entry name" value="AP2_complex_alpha"/>
    <property type="match status" value="1"/>
</dbReference>
<dbReference type="SUPFAM" id="SSF48371">
    <property type="entry name" value="ARM repeat"/>
    <property type="match status" value="1"/>
</dbReference>
<evidence type="ECO:0000256" key="6">
    <source>
        <dbReference type="ARBA" id="ARBA00023176"/>
    </source>
</evidence>
<evidence type="ECO:0000256" key="2">
    <source>
        <dbReference type="ARBA" id="ARBA00022448"/>
    </source>
</evidence>
<keyword evidence="5 7" id="KW-0472">Membrane</keyword>
<dbReference type="Gene3D" id="3.30.310.10">
    <property type="entry name" value="TATA-Binding Protein"/>
    <property type="match status" value="1"/>
</dbReference>
<feature type="region of interest" description="Disordered" evidence="8">
    <location>
        <begin position="689"/>
        <end position="730"/>
    </location>
</feature>